<proteinExistence type="predicted"/>
<dbReference type="EMBL" id="CDSC02000160">
    <property type="protein sequence ID" value="SEH75028.1"/>
    <property type="molecule type" value="Genomic_DNA"/>
</dbReference>
<protein>
    <submittedName>
        <fullName evidence="1">Uncharacterized protein</fullName>
    </submittedName>
</protein>
<sequence>MNLDLIIKPDFIVEVRIMKQDVSKKCFNAIDEHTPDYYCFVLVVLSTEDLQVIFNVQLLNTLV</sequence>
<accession>A0A1H6KHG7</accession>
<organism evidence="1 2">
    <name type="scientific">Bathymodiolus azoricus thioautotrophic gill symbiont</name>
    <dbReference type="NCBI Taxonomy" id="235205"/>
    <lineage>
        <taxon>Bacteria</taxon>
        <taxon>Pseudomonadati</taxon>
        <taxon>Pseudomonadota</taxon>
        <taxon>Gammaproteobacteria</taxon>
        <taxon>sulfur-oxidizing symbionts</taxon>
    </lineage>
</organism>
<dbReference type="AlphaFoldDB" id="A0A1H6KHG7"/>
<evidence type="ECO:0000313" key="2">
    <source>
        <dbReference type="Proteomes" id="UP000198988"/>
    </source>
</evidence>
<name>A0A1H6KHG7_9GAMM</name>
<evidence type="ECO:0000313" key="1">
    <source>
        <dbReference type="EMBL" id="SEH75028.1"/>
    </source>
</evidence>
<gene>
    <name evidence="1" type="ORF">BAZSYMA_ACONTIG02180_4</name>
</gene>
<reference evidence="2" key="1">
    <citation type="submission" date="2016-06" db="EMBL/GenBank/DDBJ databases">
        <authorList>
            <person name="Petersen J."/>
            <person name="Sayavedra L."/>
        </authorList>
    </citation>
    <scope>NUCLEOTIDE SEQUENCE [LARGE SCALE GENOMIC DNA]</scope>
    <source>
        <strain evidence="2">BazSymA</strain>
    </source>
</reference>
<dbReference type="Proteomes" id="UP000198988">
    <property type="component" value="Unassembled WGS sequence"/>
</dbReference>